<keyword evidence="1" id="KW-0456">Lyase</keyword>
<protein>
    <submittedName>
        <fullName evidence="1">Pectate lyase protein</fullName>
        <ecNumber evidence="1">4.2.2.2</ecNumber>
    </submittedName>
</protein>
<evidence type="ECO:0000313" key="2">
    <source>
        <dbReference type="Proteomes" id="UP000827976"/>
    </source>
</evidence>
<dbReference type="Proteomes" id="UP000827976">
    <property type="component" value="Chromosome 9"/>
</dbReference>
<keyword evidence="2" id="KW-1185">Reference proteome</keyword>
<evidence type="ECO:0000313" key="1">
    <source>
        <dbReference type="EMBL" id="KAH7672598.1"/>
    </source>
</evidence>
<comment type="caution">
    <text evidence="1">The sequence shown here is derived from an EMBL/GenBank/DDBJ whole genome shotgun (WGS) entry which is preliminary data.</text>
</comment>
<organism evidence="1 2">
    <name type="scientific">Dioscorea alata</name>
    <name type="common">Purple yam</name>
    <dbReference type="NCBI Taxonomy" id="55571"/>
    <lineage>
        <taxon>Eukaryota</taxon>
        <taxon>Viridiplantae</taxon>
        <taxon>Streptophyta</taxon>
        <taxon>Embryophyta</taxon>
        <taxon>Tracheophyta</taxon>
        <taxon>Spermatophyta</taxon>
        <taxon>Magnoliopsida</taxon>
        <taxon>Liliopsida</taxon>
        <taxon>Dioscoreales</taxon>
        <taxon>Dioscoreaceae</taxon>
        <taxon>Dioscorea</taxon>
    </lineage>
</organism>
<reference evidence="2" key="1">
    <citation type="journal article" date="2022" name="Nat. Commun.">
        <title>Chromosome evolution and the genetic basis of agronomically important traits in greater yam.</title>
        <authorList>
            <person name="Bredeson J.V."/>
            <person name="Lyons J.B."/>
            <person name="Oniyinde I.O."/>
            <person name="Okereke N.R."/>
            <person name="Kolade O."/>
            <person name="Nnabue I."/>
            <person name="Nwadili C.O."/>
            <person name="Hribova E."/>
            <person name="Parker M."/>
            <person name="Nwogha J."/>
            <person name="Shu S."/>
            <person name="Carlson J."/>
            <person name="Kariba R."/>
            <person name="Muthemba S."/>
            <person name="Knop K."/>
            <person name="Barton G.J."/>
            <person name="Sherwood A.V."/>
            <person name="Lopez-Montes A."/>
            <person name="Asiedu R."/>
            <person name="Jamnadass R."/>
            <person name="Muchugi A."/>
            <person name="Goodstein D."/>
            <person name="Egesi C.N."/>
            <person name="Featherston J."/>
            <person name="Asfaw A."/>
            <person name="Simpson G.G."/>
            <person name="Dolezel J."/>
            <person name="Hendre P.S."/>
            <person name="Van Deynze A."/>
            <person name="Kumar P.L."/>
            <person name="Obidiegwu J.E."/>
            <person name="Bhattacharjee R."/>
            <person name="Rokhsar D.S."/>
        </authorList>
    </citation>
    <scope>NUCLEOTIDE SEQUENCE [LARGE SCALE GENOMIC DNA]</scope>
    <source>
        <strain evidence="2">cv. TDa95/00328</strain>
    </source>
</reference>
<dbReference type="EC" id="4.2.2.2" evidence="1"/>
<gene>
    <name evidence="1" type="ORF">IHE45_09G066900</name>
</gene>
<accession>A0ACB7VFK0</accession>
<sequence>MMNRSLFFFVLLLLASASLSKANIADFDETWQKRAEIAREKARAAYVPDPESVTNSFNADVVSESEGKNKIK</sequence>
<name>A0ACB7VFK0_DIOAL</name>
<dbReference type="EMBL" id="CM037019">
    <property type="protein sequence ID" value="KAH7672598.1"/>
    <property type="molecule type" value="Genomic_DNA"/>
</dbReference>
<proteinExistence type="predicted"/>